<sequence>MNIIDALNLKKPQDYPSREAYQQDVLKAVQVLMRLGIMDSPSADLTASLDSILEKLQEDELAIYGRKRSKQEIIADLKQVNSEIVELDREIADLEWQIALKKAEISVNEPVNTIIRFRDWKQGIFGQGWEATETLLGDRPRSTERNELERSKFYDLGVAIVGYAIVLTVELIPDSPTSSQAKVRITTAQGIPYLPPQLKLAILNEDETPALTESVSRERDTWIQREFSLNEGEIFKVKIALDEFSLIETFEA</sequence>
<evidence type="ECO:0000313" key="3">
    <source>
        <dbReference type="Proteomes" id="UP000317708"/>
    </source>
</evidence>
<dbReference type="AlphaFoldDB" id="A0A552F5S8"/>
<accession>A0A552F5S8</accession>
<organism evidence="2 3">
    <name type="scientific">Microcystis aeruginosa Ma_MB_S_20031200_S102</name>
    <dbReference type="NCBI Taxonomy" id="2486254"/>
    <lineage>
        <taxon>Bacteria</taxon>
        <taxon>Bacillati</taxon>
        <taxon>Cyanobacteriota</taxon>
        <taxon>Cyanophyceae</taxon>
        <taxon>Oscillatoriophycideae</taxon>
        <taxon>Chroococcales</taxon>
        <taxon>Microcystaceae</taxon>
        <taxon>Microcystis</taxon>
    </lineage>
</organism>
<proteinExistence type="predicted"/>
<dbReference type="InterPro" id="IPR014951">
    <property type="entry name" value="DUF1822"/>
</dbReference>
<protein>
    <submittedName>
        <fullName evidence="2">DUF1822 family protein</fullName>
    </submittedName>
</protein>
<gene>
    <name evidence="2" type="ORF">EWV92_02240</name>
</gene>
<evidence type="ECO:0000313" key="2">
    <source>
        <dbReference type="EMBL" id="TRU42063.1"/>
    </source>
</evidence>
<evidence type="ECO:0000256" key="1">
    <source>
        <dbReference type="SAM" id="Coils"/>
    </source>
</evidence>
<dbReference type="EMBL" id="SFBI01000025">
    <property type="protein sequence ID" value="TRU42063.1"/>
    <property type="molecule type" value="Genomic_DNA"/>
</dbReference>
<name>A0A552F5S8_MICAE</name>
<dbReference type="Pfam" id="PF08852">
    <property type="entry name" value="DUF1822"/>
    <property type="match status" value="1"/>
</dbReference>
<feature type="coiled-coil region" evidence="1">
    <location>
        <begin position="70"/>
        <end position="104"/>
    </location>
</feature>
<reference evidence="2 3" key="1">
    <citation type="submission" date="2019-01" db="EMBL/GenBank/DDBJ databases">
        <title>Coherence of Microcystis species and biogeography revealed through population genomics.</title>
        <authorList>
            <person name="Perez-Carrascal O.M."/>
            <person name="Terrat Y."/>
            <person name="Giani A."/>
            <person name="Fortin N."/>
            <person name="Tromas N."/>
            <person name="Shapiro B.J."/>
        </authorList>
    </citation>
    <scope>NUCLEOTIDE SEQUENCE [LARGE SCALE GENOMIC DNA]</scope>
    <source>
        <strain evidence="2">Ma_MB_S_20031200_S102</strain>
    </source>
</reference>
<comment type="caution">
    <text evidence="2">The sequence shown here is derived from an EMBL/GenBank/DDBJ whole genome shotgun (WGS) entry which is preliminary data.</text>
</comment>
<keyword evidence="1" id="KW-0175">Coiled coil</keyword>
<dbReference type="Proteomes" id="UP000317708">
    <property type="component" value="Unassembled WGS sequence"/>
</dbReference>